<dbReference type="EMBL" id="JTAI01000042">
    <property type="protein sequence ID" value="PPS94459.1"/>
    <property type="molecule type" value="Genomic_DNA"/>
</dbReference>
<organism evidence="4 5">
    <name type="scientific">Cryptosporidium hominis</name>
    <dbReference type="NCBI Taxonomy" id="237895"/>
    <lineage>
        <taxon>Eukaryota</taxon>
        <taxon>Sar</taxon>
        <taxon>Alveolata</taxon>
        <taxon>Apicomplexa</taxon>
        <taxon>Conoidasida</taxon>
        <taxon>Coccidia</taxon>
        <taxon>Eucoccidiorida</taxon>
        <taxon>Eimeriorina</taxon>
        <taxon>Cryptosporidiidae</taxon>
        <taxon>Cryptosporidium</taxon>
    </lineage>
</organism>
<proteinExistence type="predicted"/>
<name>A0ABX5BB00_CRYHO</name>
<reference evidence="4 5" key="1">
    <citation type="submission" date="2014-11" db="EMBL/GenBank/DDBJ databases">
        <title>Comparative genomic analysis of Cryptosporidium hominis reveals occurrence of genetic recombination in virulent subtypes.</title>
        <authorList>
            <person name="Guo Y."/>
            <person name="Tang K."/>
            <person name="Frace M."/>
            <person name="Li N."/>
            <person name="Roellig D.M."/>
            <person name="Sammons S."/>
            <person name="Knipe K."/>
            <person name="Rowe L."/>
            <person name="Feng Y."/>
            <person name="Xiao L."/>
        </authorList>
    </citation>
    <scope>NUCLEOTIDE SEQUENCE [LARGE SCALE GENOMIC DNA]</scope>
    <source>
        <strain evidence="4">30976</strain>
    </source>
</reference>
<feature type="region of interest" description="Disordered" evidence="2">
    <location>
        <begin position="236"/>
        <end position="264"/>
    </location>
</feature>
<comment type="caution">
    <text evidence="4">The sequence shown here is derived from an EMBL/GenBank/DDBJ whole genome shotgun (WGS) entry which is preliminary data.</text>
</comment>
<feature type="compositionally biased region" description="Low complexity" evidence="2">
    <location>
        <begin position="306"/>
        <end position="318"/>
    </location>
</feature>
<feature type="region of interest" description="Disordered" evidence="2">
    <location>
        <begin position="306"/>
        <end position="356"/>
    </location>
</feature>
<accession>A0ABX5BB00</accession>
<evidence type="ECO:0000313" key="4">
    <source>
        <dbReference type="EMBL" id="PPS94459.1"/>
    </source>
</evidence>
<evidence type="ECO:0000256" key="1">
    <source>
        <dbReference type="SAM" id="Coils"/>
    </source>
</evidence>
<evidence type="ECO:0000256" key="2">
    <source>
        <dbReference type="SAM" id="MobiDB-lite"/>
    </source>
</evidence>
<feature type="region of interest" description="Disordered" evidence="2">
    <location>
        <begin position="67"/>
        <end position="93"/>
    </location>
</feature>
<feature type="compositionally biased region" description="Low complexity" evidence="2">
    <location>
        <begin position="205"/>
        <end position="218"/>
    </location>
</feature>
<keyword evidence="1" id="KW-0175">Coiled coil</keyword>
<keyword evidence="3" id="KW-0732">Signal</keyword>
<feature type="region of interest" description="Disordered" evidence="2">
    <location>
        <begin position="192"/>
        <end position="220"/>
    </location>
</feature>
<reference evidence="4 5" key="2">
    <citation type="submission" date="2017-10" db="EMBL/GenBank/DDBJ databases">
        <title>Consistent, comparative and evidence-based genome annotation and re-annotation for the closely-related species, Cryptosporidium parvum, C. hominis and C. tyzzeri.</title>
        <authorList>
            <person name="Baptista R.P."/>
            <person name="Li Y."/>
            <person name="Sateriale A."/>
            <person name="Striepen B."/>
            <person name="Kissinger J.C."/>
        </authorList>
    </citation>
    <scope>NUCLEOTIDE SEQUENCE [LARGE SCALE GENOMIC DNA]</scope>
    <source>
        <strain evidence="4">30976</strain>
    </source>
</reference>
<sequence>MNNMKFLFYFGFLVYVIGSSVNANDLALPLKKNKECEHCILKGDKNIKTQVKGAYLVVERETTLSKTPDTQIKPFNDVPQPPKVGTDDAEGDQANVKELSPTVGEVPNVVPEPRYIPTVKIYDSQIEDLSFPEDIDSETQSEESEDENEDELILTRLQLGGQVEVVSKRDSEGKIEIQNIGNLDLSCTRIEEETKPKSKSKLRGNKSSNSMVVSGSDSPQSTRFLTYDLLMLQNVGEEPTDGDSATSQPSSEDTESEQNGSNGRVIRKLASGLECDKCELCTEDKKCFYHNGKNTDKSSEVLDSDLLSSTTTTTTTTTIPPSMSDEEKSPFVSDDISNDEVPAQDDSSKTPSTETNKDIDMNILLDNMNALVKIVKEGKEESAKAQLELRKDRELLTKVILDLRDSKDLTQLYIQLAKLEMEISLVKQNIGQLKRDLEKAKSSSNFLTQYENKNNTELELMKEKAMSSKVYSPKLARAISRLEKKKTTTHAIQKDVSKRIESLSQAISTEESRISELLEQKKKTENIINKISSEERLSFDEVDNKQ</sequence>
<feature type="chain" id="PRO_5045461992" evidence="3">
    <location>
        <begin position="24"/>
        <end position="546"/>
    </location>
</feature>
<protein>
    <submittedName>
        <fullName evidence="4">Uncharacterized protein</fullName>
    </submittedName>
</protein>
<feature type="coiled-coil region" evidence="1">
    <location>
        <begin position="500"/>
        <end position="534"/>
    </location>
</feature>
<evidence type="ECO:0000256" key="3">
    <source>
        <dbReference type="SAM" id="SignalP"/>
    </source>
</evidence>
<feature type="compositionally biased region" description="Polar residues" evidence="2">
    <location>
        <begin position="243"/>
        <end position="262"/>
    </location>
</feature>
<gene>
    <name evidence="4" type="ORF">GY17_00003500</name>
</gene>
<evidence type="ECO:0000313" key="5">
    <source>
        <dbReference type="Proteomes" id="UP001429100"/>
    </source>
</evidence>
<feature type="signal peptide" evidence="3">
    <location>
        <begin position="1"/>
        <end position="23"/>
    </location>
</feature>
<feature type="coiled-coil region" evidence="1">
    <location>
        <begin position="409"/>
        <end position="443"/>
    </location>
</feature>
<keyword evidence="5" id="KW-1185">Reference proteome</keyword>
<dbReference type="Proteomes" id="UP001429100">
    <property type="component" value="Unassembled WGS sequence"/>
</dbReference>